<reference evidence="2" key="1">
    <citation type="submission" date="2016-06" db="EMBL/GenBank/DDBJ databases">
        <authorList>
            <person name="Rodrigo-Torres L."/>
            <person name="Arahal R.D."/>
            <person name="Lucena T."/>
        </authorList>
    </citation>
    <scope>NUCLEOTIDE SEQUENCE [LARGE SCALE GENOMIC DNA]</scope>
    <source>
        <strain evidence="2">CECT8203</strain>
    </source>
</reference>
<proteinExistence type="predicted"/>
<dbReference type="Proteomes" id="UP000219336">
    <property type="component" value="Unassembled WGS sequence"/>
</dbReference>
<accession>A0A240ELH4</accession>
<gene>
    <name evidence="1" type="ORF">VTH8203_02740</name>
</gene>
<organism evidence="1 2">
    <name type="scientific">Vibrio thalassae</name>
    <dbReference type="NCBI Taxonomy" id="1243014"/>
    <lineage>
        <taxon>Bacteria</taxon>
        <taxon>Pseudomonadati</taxon>
        <taxon>Pseudomonadota</taxon>
        <taxon>Gammaproteobacteria</taxon>
        <taxon>Vibrionales</taxon>
        <taxon>Vibrionaceae</taxon>
        <taxon>Vibrio</taxon>
    </lineage>
</organism>
<dbReference type="RefSeq" id="WP_096994204.1">
    <property type="nucleotide sequence ID" value="NZ_JBHSII010000001.1"/>
</dbReference>
<dbReference type="EMBL" id="OANU01000046">
    <property type="protein sequence ID" value="SNX49103.1"/>
    <property type="molecule type" value="Genomic_DNA"/>
</dbReference>
<evidence type="ECO:0000313" key="2">
    <source>
        <dbReference type="Proteomes" id="UP000219336"/>
    </source>
</evidence>
<name>A0A240ELH4_9VIBR</name>
<protein>
    <submittedName>
        <fullName evidence="1">Uncharacterized protein</fullName>
    </submittedName>
</protein>
<sequence length="735" mass="83324">MSVQLHLTVVRIFCKIGIYGYLYDFKNYFFIGVRKMNSKNYVASYKGELEGAPLFTCGSNGTGHALASAPVEQVLMYPTKREQSVIARTVKTSVGLHITDMICPIGEEDSVEIHPVEWPLPSSIPNAIFVKIHNRGVYELSSERIEPDLKQMLLANISVVLVFRQSDRKFFISSFEPLIPNTLEGTFFYDEQRYKMGGKRAVFGSFTSTCGEYKNLPCKMLLATLTESGVFSQLKEGFSFDAKVKFELDEDGGVLIVTELSLPSYPDFFAAEIINASLIEKEKSDNNLLVCDFSYFQGLVSRVNITNKKLDVVAVTDSVSFSANLSFNAGDKFKFMFMGLAMPSSIEAKITPINLTPYPCEFEFSCFGLVFRVLVKSDSWEAFNKSVEQVSYSGVSVPTFELNKEITLPVRHWQAEKISAEHTAWFPKVAFYLNELSIPETIESTFSYVKSEYRNGHLYYLLRCGEVDMHYPVLAAEFFLYGIAGFSKDASIDLRLEKYRRYNAKTKKKYKAKHPRGSKRNEWSVQDVISPLPSLDSKHIGTFIKAYSVIEWGRDVELMRLSNEYWKTFSTQRRNYAYCALQGLGDIHPLVPIPPLLLQKSGYHHLKPGRDPEDAIEVSVGSADVLSTDDKPQWRWVKELRPKNRGGSGSELQVKGLTCIEQEVVVPKKDDGSDGKKYLKLTLVDNKGQQYIYNKFKIGTYPLEESDMDKYEHLALCTAKGEVVELREMVLKNEA</sequence>
<evidence type="ECO:0000313" key="1">
    <source>
        <dbReference type="EMBL" id="SNX49103.1"/>
    </source>
</evidence>
<keyword evidence="2" id="KW-1185">Reference proteome</keyword>
<dbReference type="AlphaFoldDB" id="A0A240ELH4"/>